<evidence type="ECO:0000256" key="1">
    <source>
        <dbReference type="SAM" id="MobiDB-lite"/>
    </source>
</evidence>
<dbReference type="RefSeq" id="WP_397673746.1">
    <property type="nucleotide sequence ID" value="NZ_JBIRFW010000003.1"/>
</dbReference>
<name>A0ABW7RGU7_9ACTN</name>
<protein>
    <submittedName>
        <fullName evidence="2">Nucleotidyltransferase</fullName>
    </submittedName>
</protein>
<comment type="caution">
    <text evidence="2">The sequence shown here is derived from an EMBL/GenBank/DDBJ whole genome shotgun (WGS) entry which is preliminary data.</text>
</comment>
<keyword evidence="3" id="KW-1185">Reference proteome</keyword>
<proteinExistence type="predicted"/>
<evidence type="ECO:0000313" key="3">
    <source>
        <dbReference type="Proteomes" id="UP001610990"/>
    </source>
</evidence>
<gene>
    <name evidence="2" type="ORF">ACH4GP_20140</name>
</gene>
<sequence length="292" mass="32149">MKPASDPTPAPLSSRTTPPEPLTDTTATTALLRRFGEELQQRLSQPQLLALWAHGSLGGGDYQEGRSDLDLIAITDRRCMPEEERRLGELHENLDSTERLAAKLHCSYVAADEVADPERSHLTWAHRELKRRPVTPITRRELHTFGRVLYGADPAALLPPVTDAQLATSVLVSLRDFWRPALDHPDRWLQDIWVDLGLLVLARATVTLRDGTLISKGEALHVLAELDAPAEVVADIRARRYDVPAPTPADPAWLARRADLARDFLGHAIDRTLTTYGPGTTVGTSLPGEGAE</sequence>
<reference evidence="2 3" key="1">
    <citation type="submission" date="2024-10" db="EMBL/GenBank/DDBJ databases">
        <title>The Natural Products Discovery Center: Release of the First 8490 Sequenced Strains for Exploring Actinobacteria Biosynthetic Diversity.</title>
        <authorList>
            <person name="Kalkreuter E."/>
            <person name="Kautsar S.A."/>
            <person name="Yang D."/>
            <person name="Bader C.D."/>
            <person name="Teijaro C.N."/>
            <person name="Fluegel L."/>
            <person name="Davis C.M."/>
            <person name="Simpson J.R."/>
            <person name="Lauterbach L."/>
            <person name="Steele A.D."/>
            <person name="Gui C."/>
            <person name="Meng S."/>
            <person name="Li G."/>
            <person name="Viehrig K."/>
            <person name="Ye F."/>
            <person name="Su P."/>
            <person name="Kiefer A.F."/>
            <person name="Nichols A."/>
            <person name="Cepeda A.J."/>
            <person name="Yan W."/>
            <person name="Fan B."/>
            <person name="Jiang Y."/>
            <person name="Adhikari A."/>
            <person name="Zheng C.-J."/>
            <person name="Schuster L."/>
            <person name="Cowan T.M."/>
            <person name="Smanski M.J."/>
            <person name="Chevrette M.G."/>
            <person name="De Carvalho L.P.S."/>
            <person name="Shen B."/>
        </authorList>
    </citation>
    <scope>NUCLEOTIDE SEQUENCE [LARGE SCALE GENOMIC DNA]</scope>
    <source>
        <strain evidence="2 3">NPDC018013</strain>
    </source>
</reference>
<evidence type="ECO:0000313" key="2">
    <source>
        <dbReference type="EMBL" id="MFH8586678.1"/>
    </source>
</evidence>
<organism evidence="2 3">
    <name type="scientific">Streptomyces celluloflavus</name>
    <dbReference type="NCBI Taxonomy" id="58344"/>
    <lineage>
        <taxon>Bacteria</taxon>
        <taxon>Bacillati</taxon>
        <taxon>Actinomycetota</taxon>
        <taxon>Actinomycetes</taxon>
        <taxon>Kitasatosporales</taxon>
        <taxon>Streptomycetaceae</taxon>
        <taxon>Streptomyces</taxon>
    </lineage>
</organism>
<feature type="compositionally biased region" description="Pro residues" evidence="1">
    <location>
        <begin position="1"/>
        <end position="10"/>
    </location>
</feature>
<dbReference type="Proteomes" id="UP001610990">
    <property type="component" value="Unassembled WGS sequence"/>
</dbReference>
<accession>A0ABW7RGU7</accession>
<feature type="region of interest" description="Disordered" evidence="1">
    <location>
        <begin position="1"/>
        <end position="24"/>
    </location>
</feature>
<dbReference type="EMBL" id="JBIRGH010000011">
    <property type="protein sequence ID" value="MFH8586678.1"/>
    <property type="molecule type" value="Genomic_DNA"/>
</dbReference>